<organism evidence="2 3">
    <name type="scientific">Dendrothele bispora (strain CBS 962.96)</name>
    <dbReference type="NCBI Taxonomy" id="1314807"/>
    <lineage>
        <taxon>Eukaryota</taxon>
        <taxon>Fungi</taxon>
        <taxon>Dikarya</taxon>
        <taxon>Basidiomycota</taxon>
        <taxon>Agaricomycotina</taxon>
        <taxon>Agaricomycetes</taxon>
        <taxon>Agaricomycetidae</taxon>
        <taxon>Agaricales</taxon>
        <taxon>Agaricales incertae sedis</taxon>
        <taxon>Dendrothele</taxon>
    </lineage>
</organism>
<reference evidence="2 3" key="1">
    <citation type="journal article" date="2019" name="Nat. Ecol. Evol.">
        <title>Megaphylogeny resolves global patterns of mushroom evolution.</title>
        <authorList>
            <person name="Varga T."/>
            <person name="Krizsan K."/>
            <person name="Foldi C."/>
            <person name="Dima B."/>
            <person name="Sanchez-Garcia M."/>
            <person name="Sanchez-Ramirez S."/>
            <person name="Szollosi G.J."/>
            <person name="Szarkandi J.G."/>
            <person name="Papp V."/>
            <person name="Albert L."/>
            <person name="Andreopoulos W."/>
            <person name="Angelini C."/>
            <person name="Antonin V."/>
            <person name="Barry K.W."/>
            <person name="Bougher N.L."/>
            <person name="Buchanan P."/>
            <person name="Buyck B."/>
            <person name="Bense V."/>
            <person name="Catcheside P."/>
            <person name="Chovatia M."/>
            <person name="Cooper J."/>
            <person name="Damon W."/>
            <person name="Desjardin D."/>
            <person name="Finy P."/>
            <person name="Geml J."/>
            <person name="Haridas S."/>
            <person name="Hughes K."/>
            <person name="Justo A."/>
            <person name="Karasinski D."/>
            <person name="Kautmanova I."/>
            <person name="Kiss B."/>
            <person name="Kocsube S."/>
            <person name="Kotiranta H."/>
            <person name="LaButti K.M."/>
            <person name="Lechner B.E."/>
            <person name="Liimatainen K."/>
            <person name="Lipzen A."/>
            <person name="Lukacs Z."/>
            <person name="Mihaltcheva S."/>
            <person name="Morgado L.N."/>
            <person name="Niskanen T."/>
            <person name="Noordeloos M.E."/>
            <person name="Ohm R.A."/>
            <person name="Ortiz-Santana B."/>
            <person name="Ovrebo C."/>
            <person name="Racz N."/>
            <person name="Riley R."/>
            <person name="Savchenko A."/>
            <person name="Shiryaev A."/>
            <person name="Soop K."/>
            <person name="Spirin V."/>
            <person name="Szebenyi C."/>
            <person name="Tomsovsky M."/>
            <person name="Tulloss R.E."/>
            <person name="Uehling J."/>
            <person name="Grigoriev I.V."/>
            <person name="Vagvolgyi C."/>
            <person name="Papp T."/>
            <person name="Martin F.M."/>
            <person name="Miettinen O."/>
            <person name="Hibbett D.S."/>
            <person name="Nagy L.G."/>
        </authorList>
    </citation>
    <scope>NUCLEOTIDE SEQUENCE [LARGE SCALE GENOMIC DNA]</scope>
    <source>
        <strain evidence="2 3">CBS 962.96</strain>
    </source>
</reference>
<protein>
    <recommendedName>
        <fullName evidence="4">CxC1-like cysteine cluster associated with KDZ transposases domain-containing protein</fullName>
    </recommendedName>
</protein>
<dbReference type="AlphaFoldDB" id="A0A4S8KMP4"/>
<evidence type="ECO:0000256" key="1">
    <source>
        <dbReference type="SAM" id="MobiDB-lite"/>
    </source>
</evidence>
<dbReference type="Proteomes" id="UP000297245">
    <property type="component" value="Unassembled WGS sequence"/>
</dbReference>
<name>A0A4S8KMP4_DENBC</name>
<feature type="compositionally biased region" description="Acidic residues" evidence="1">
    <location>
        <begin position="387"/>
        <end position="397"/>
    </location>
</feature>
<evidence type="ECO:0008006" key="4">
    <source>
        <dbReference type="Google" id="ProtNLM"/>
    </source>
</evidence>
<dbReference type="Pfam" id="PF18758">
    <property type="entry name" value="KDZ"/>
    <property type="match status" value="1"/>
</dbReference>
<feature type="region of interest" description="Disordered" evidence="1">
    <location>
        <begin position="368"/>
        <end position="398"/>
    </location>
</feature>
<dbReference type="PANTHER" id="PTHR33104">
    <property type="entry name" value="SI:DKEY-29D5.2"/>
    <property type="match status" value="1"/>
</dbReference>
<dbReference type="InterPro" id="IPR040521">
    <property type="entry name" value="KDZ"/>
</dbReference>
<keyword evidence="3" id="KW-1185">Reference proteome</keyword>
<sequence length="689" mass="77984">MLRRGGRGNDGIRGVGETRPGELAVDCIACPRPDINLPPTWDSAPDSGKLDLTNNFYSFLYTMFLAFDACFRLKRKKISSWKRDPSLHDGWAYFVENQPYLDWCRKMAQQKEMSTCTGLSTLDHANTKFHEGYDETGKGCGLCARHEVVLKNAMGALQVGERYANMDYIKASILRHVHAHLPLLVSYDIVCQWSKKVVQRLKKLPPLVRLDLTLRIVSFVIPKLHILGHLISCQEKFSLNYTYGVGQTDAEGIERVWAGLGGVATSLKEMGPGSHHDTLDDHMGHWNWCKIVGLGDLLKKRLTNAVSEYQRLFDSWTEFTRNQLENAGGWKKMVDEYELGLSSDNPYVSPSDGTTAQSIRLELAQEAQEKARKEMAEGEGEGALSSGEDDDEGDLPDLDTSPGEFLFFGLEIEQRQRELRQDIMAVRDPTNKQLTRIVDQRTKLMRQIRRFRALQLGYMPVSLQIIATLPSSKSQLNVEDIPLYLPSQLSSSQRSSSACKSELAEMEIRLRDGLLNESLNQLRRFLLVKQRLLRYKKINARHQGATTRSRRIIGNQDKKIQLAVLTYRAAWRAKLSLLNEDKNALGWKELLDEHVVGMEDLQVAERRRAKAAKGKRAEAARRMLAGENPVPGAREKSRVPSWIWHGTSQGELEADRVLYDGASILSSTFAKANRLLLQNFRSTNRVVQS</sequence>
<accession>A0A4S8KMP4</accession>
<dbReference type="OrthoDB" id="3007282at2759"/>
<evidence type="ECO:0000313" key="3">
    <source>
        <dbReference type="Proteomes" id="UP000297245"/>
    </source>
</evidence>
<dbReference type="EMBL" id="ML180690">
    <property type="protein sequence ID" value="THU76829.1"/>
    <property type="molecule type" value="Genomic_DNA"/>
</dbReference>
<dbReference type="PANTHER" id="PTHR33104:SF2">
    <property type="entry name" value="CXC3 LIKE CYSTEINE CLUSTER DOMAIN-CONTAINING PROTEIN"/>
    <property type="match status" value="1"/>
</dbReference>
<proteinExistence type="predicted"/>
<evidence type="ECO:0000313" key="2">
    <source>
        <dbReference type="EMBL" id="THU76829.1"/>
    </source>
</evidence>
<gene>
    <name evidence="2" type="ORF">K435DRAFT_703902</name>
</gene>